<dbReference type="EMBL" id="VSSQ01000151">
    <property type="protein sequence ID" value="MPL81599.1"/>
    <property type="molecule type" value="Genomic_DNA"/>
</dbReference>
<reference evidence="1" key="1">
    <citation type="submission" date="2019-08" db="EMBL/GenBank/DDBJ databases">
        <authorList>
            <person name="Kucharzyk K."/>
            <person name="Murdoch R.W."/>
            <person name="Higgins S."/>
            <person name="Loffler F."/>
        </authorList>
    </citation>
    <scope>NUCLEOTIDE SEQUENCE</scope>
</reference>
<gene>
    <name evidence="1" type="ORF">SDC9_27527</name>
</gene>
<evidence type="ECO:0000313" key="1">
    <source>
        <dbReference type="EMBL" id="MPL81599.1"/>
    </source>
</evidence>
<accession>A0A644URE7</accession>
<comment type="caution">
    <text evidence="1">The sequence shown here is derived from an EMBL/GenBank/DDBJ whole genome shotgun (WGS) entry which is preliminary data.</text>
</comment>
<sequence length="116" mass="13476">MTGKYPHWYQQECEKYDPCCDYMEEDYCCDDMHPGKVQALGDSSFRDRLLCLLGDEILFSVDARICGRESFCGTLCYVGCDFIIVNACIRRKSVSMHIPIKMLRFFAPFKGRRGLF</sequence>
<protein>
    <submittedName>
        <fullName evidence="1">Uncharacterized protein</fullName>
    </submittedName>
</protein>
<name>A0A644URE7_9ZZZZ</name>
<organism evidence="1">
    <name type="scientific">bioreactor metagenome</name>
    <dbReference type="NCBI Taxonomy" id="1076179"/>
    <lineage>
        <taxon>unclassified sequences</taxon>
        <taxon>metagenomes</taxon>
        <taxon>ecological metagenomes</taxon>
    </lineage>
</organism>
<dbReference type="AlphaFoldDB" id="A0A644URE7"/>
<proteinExistence type="predicted"/>